<organism evidence="2 3">
    <name type="scientific">Theileria equi strain WA</name>
    <dbReference type="NCBI Taxonomy" id="1537102"/>
    <lineage>
        <taxon>Eukaryota</taxon>
        <taxon>Sar</taxon>
        <taxon>Alveolata</taxon>
        <taxon>Apicomplexa</taxon>
        <taxon>Aconoidasida</taxon>
        <taxon>Piroplasmida</taxon>
        <taxon>Theileriidae</taxon>
        <taxon>Theileria</taxon>
    </lineage>
</organism>
<dbReference type="GeneID" id="15807175"/>
<dbReference type="VEuPathDB" id="PiroplasmaDB:BEWA_020260"/>
<dbReference type="eggNOG" id="ENOG502QYFU">
    <property type="taxonomic scope" value="Eukaryota"/>
</dbReference>
<dbReference type="EMBL" id="CP001669">
    <property type="protein sequence ID" value="AFZ79180.1"/>
    <property type="molecule type" value="Genomic_DNA"/>
</dbReference>
<evidence type="ECO:0000259" key="1">
    <source>
        <dbReference type="Pfam" id="PF26188"/>
    </source>
</evidence>
<dbReference type="GO" id="GO:0003723">
    <property type="term" value="F:RNA binding"/>
    <property type="evidence" value="ECO:0007669"/>
    <property type="project" value="TreeGrafter"/>
</dbReference>
<feature type="domain" description="RNA-editing substrate-binding complex 6 protein" evidence="1">
    <location>
        <begin position="238"/>
        <end position="426"/>
    </location>
</feature>
<name>L0AUE6_THEEQ</name>
<dbReference type="PANTHER" id="PTHR21228:SF40">
    <property type="entry name" value="LD45607P"/>
    <property type="match status" value="1"/>
</dbReference>
<dbReference type="STRING" id="1537102.L0AUE6"/>
<dbReference type="GO" id="GO:0000963">
    <property type="term" value="P:mitochondrial RNA processing"/>
    <property type="evidence" value="ECO:0007669"/>
    <property type="project" value="TreeGrafter"/>
</dbReference>
<sequence>MFRSGITLSRKKIVTSITDNNTKPSLKVYYLQEFAKSRISGVDNALRKDGLKYNNYLLYEPEIANEQKKLVSDVNESIRDLSPAQLLATAIAYSRLRNVGKPEWKRLCSAVSKHAYAPSSNITGISSSEVSMILYCYATTFTHQLPATFRLLRWVVREVGSLNERDVSMILYYMRRTKCIPTDLTNENHVAYAKILRSITLGLSHIGGNKLKRYTPNGLVAVVYNFATIGMIPWSLVYHACNLIRKSTSKLNIKAISLHSRSLALLMLRDNKTLESFAMLANSAKVLPVPSISCLLHSFAKLKFRPKSDITSILSQITKSIFSFQDQNVAQIVYALGQLGLHCRDVFESISTFIQSRIEYQSPQHLAMFMQGYARVGIYDKETVKVIMNHSMELLTGFTLSQLVSLMDGALILGHFEQDKFTRFLTRFTSIRSDNIPDHILNQLNRIMYCIRLEHQSFVTTSEYFMQNLINQYQGAFMIKPLQSYNQALYECLKETDSEYVLNKKIGLYNVDVLLQNNTSVELLSQGSVCPLTGSALGAVQLKKRHIELLGYKHIQINRREWFEYLCIVKYKCYRLKKNLTDRKNSILKCLDE</sequence>
<keyword evidence="3" id="KW-1185">Reference proteome</keyword>
<dbReference type="Proteomes" id="UP000031512">
    <property type="component" value="Chromosome 1"/>
</dbReference>
<dbReference type="RefSeq" id="XP_004828846.1">
    <property type="nucleotide sequence ID" value="XM_004828789.1"/>
</dbReference>
<dbReference type="InterPro" id="IPR058917">
    <property type="entry name" value="RESC6_dom"/>
</dbReference>
<dbReference type="PANTHER" id="PTHR21228">
    <property type="entry name" value="FAST LEU-RICH DOMAIN-CONTAINING"/>
    <property type="match status" value="1"/>
</dbReference>
<reference evidence="2 3" key="1">
    <citation type="journal article" date="2012" name="BMC Genomics">
        <title>Comparative genomic analysis and phylogenetic position of Theileria equi.</title>
        <authorList>
            <person name="Kappmeyer L.S."/>
            <person name="Thiagarajan M."/>
            <person name="Herndon D.R."/>
            <person name="Ramsay J.D."/>
            <person name="Caler E."/>
            <person name="Djikeng A."/>
            <person name="Gillespie J.J."/>
            <person name="Lau A.O."/>
            <person name="Roalson E.H."/>
            <person name="Silva J.C."/>
            <person name="Silva M.G."/>
            <person name="Suarez C.E."/>
            <person name="Ueti M.W."/>
            <person name="Nene V.M."/>
            <person name="Mealey R.H."/>
            <person name="Knowles D.P."/>
            <person name="Brayton K.A."/>
        </authorList>
    </citation>
    <scope>NUCLEOTIDE SEQUENCE [LARGE SCALE GENOMIC DNA]</scope>
    <source>
        <strain evidence="2 3">WA</strain>
    </source>
</reference>
<gene>
    <name evidence="2" type="ORF">BEWA_020260</name>
</gene>
<accession>L0AUE6</accession>
<dbReference type="GO" id="GO:0035770">
    <property type="term" value="C:ribonucleoprotein granule"/>
    <property type="evidence" value="ECO:0007669"/>
    <property type="project" value="TreeGrafter"/>
</dbReference>
<dbReference type="GO" id="GO:0044528">
    <property type="term" value="P:regulation of mitochondrial mRNA stability"/>
    <property type="evidence" value="ECO:0007669"/>
    <property type="project" value="TreeGrafter"/>
</dbReference>
<evidence type="ECO:0000313" key="2">
    <source>
        <dbReference type="EMBL" id="AFZ79180.1"/>
    </source>
</evidence>
<evidence type="ECO:0000313" key="3">
    <source>
        <dbReference type="Proteomes" id="UP000031512"/>
    </source>
</evidence>
<proteinExistence type="predicted"/>
<dbReference type="InterPro" id="IPR050870">
    <property type="entry name" value="FAST_kinase"/>
</dbReference>
<dbReference type="GO" id="GO:0005759">
    <property type="term" value="C:mitochondrial matrix"/>
    <property type="evidence" value="ECO:0007669"/>
    <property type="project" value="TreeGrafter"/>
</dbReference>
<dbReference type="AlphaFoldDB" id="L0AUE6"/>
<dbReference type="Pfam" id="PF26188">
    <property type="entry name" value="RESC6"/>
    <property type="match status" value="1"/>
</dbReference>
<protein>
    <recommendedName>
        <fullName evidence="1">RNA-editing substrate-binding complex 6 protein domain-containing protein</fullName>
    </recommendedName>
</protein>
<dbReference type="OrthoDB" id="9985850at2759"/>
<dbReference type="KEGG" id="beq:BEWA_020260"/>